<gene>
    <name evidence="1" type="primary">78</name>
    <name evidence="1" type="ORF">PBI_BXB1_78</name>
</gene>
<dbReference type="Proteomes" id="UP000006815">
    <property type="component" value="Genome"/>
</dbReference>
<dbReference type="InterPro" id="IPR055880">
    <property type="entry name" value="DUF7457"/>
</dbReference>
<dbReference type="Pfam" id="PF24256">
    <property type="entry name" value="DUF7457"/>
    <property type="match status" value="1"/>
</dbReference>
<evidence type="ECO:0000313" key="2">
    <source>
        <dbReference type="Proteomes" id="UP000006815"/>
    </source>
</evidence>
<protein>
    <submittedName>
        <fullName evidence="1">Uncharacterized protein</fullName>
    </submittedName>
</protein>
<organism evidence="1 2">
    <name type="scientific">Mycobacterium phage Bxb1</name>
    <dbReference type="NCBI Taxonomy" id="2902907"/>
    <lineage>
        <taxon>Viruses</taxon>
        <taxon>Duplodnaviria</taxon>
        <taxon>Heunggongvirae</taxon>
        <taxon>Uroviricota</taxon>
        <taxon>Caudoviricetes</taxon>
        <taxon>Fromanvirus</taxon>
        <taxon>Mycobacterium phage Bxb1</taxon>
    </lineage>
</organism>
<reference evidence="1 2" key="1">
    <citation type="journal article" date="2000" name="Mol. Microbiol.">
        <title>Genome organization and characterization of mycobacteriophage Bxb1.</title>
        <authorList>
            <person name="Mediavilla J."/>
            <person name="Jain S."/>
            <person name="Kriakov J."/>
            <person name="Ford M.E."/>
            <person name="Duda R.L."/>
            <person name="Jacobs W.R. Jr."/>
            <person name="Hendrix R.W."/>
            <person name="Hatfull G.F."/>
        </authorList>
    </citation>
    <scope>NUCLEOTIDE SEQUENCE</scope>
</reference>
<name>Q9B043_BPMB1</name>
<proteinExistence type="predicted"/>
<dbReference type="EMBL" id="AF271693">
    <property type="protein sequence ID" value="AAG59783.1"/>
    <property type="molecule type" value="Genomic_DNA"/>
</dbReference>
<keyword evidence="2" id="KW-1185">Reference proteome</keyword>
<accession>Q9B043</accession>
<dbReference type="KEGG" id="vg:920094"/>
<dbReference type="RefSeq" id="NP_075345.1">
    <property type="nucleotide sequence ID" value="NC_002656.1"/>
</dbReference>
<sequence>MTVEPKHSKITLTRMAACEALGLHYWSGHAVRGCVWAVDDNQQAYTVLIRTKGKMLSASVATLYDKIVGYSTVRNPDVPPGHKGALVRTPRTELAVREENEPTPFVVTDETRTLFAMDAA</sequence>
<evidence type="ECO:0000313" key="1">
    <source>
        <dbReference type="EMBL" id="AAG59783.1"/>
    </source>
</evidence>